<comment type="caution">
    <text evidence="1">The sequence shown here is derived from an EMBL/GenBank/DDBJ whole genome shotgun (WGS) entry which is preliminary data.</text>
</comment>
<evidence type="ECO:0000313" key="2">
    <source>
        <dbReference type="Proteomes" id="UP000030437"/>
    </source>
</evidence>
<dbReference type="RefSeq" id="WP_036155141.1">
    <property type="nucleotide sequence ID" value="NZ_AVCX01000005.1"/>
</dbReference>
<protein>
    <submittedName>
        <fullName evidence="1">Uncharacterized protein</fullName>
    </submittedName>
</protein>
<dbReference type="AlphaFoldDB" id="A0A0A3JBP3"/>
<dbReference type="OrthoDB" id="10015184at2"/>
<accession>A0A0A3JBP3</accession>
<proteinExistence type="predicted"/>
<gene>
    <name evidence="1" type="ORF">CD32_12735</name>
</gene>
<organism evidence="1 2">
    <name type="scientific">Lysinibacillus odysseyi 34hs-1 = NBRC 100172</name>
    <dbReference type="NCBI Taxonomy" id="1220589"/>
    <lineage>
        <taxon>Bacteria</taxon>
        <taxon>Bacillati</taxon>
        <taxon>Bacillota</taxon>
        <taxon>Bacilli</taxon>
        <taxon>Bacillales</taxon>
        <taxon>Bacillaceae</taxon>
        <taxon>Lysinibacillus</taxon>
    </lineage>
</organism>
<sequence length="167" mass="18685">MNGYNKLLVTIGCVIVLAACQAETDKKEDVAVSTGLILQEAISQEENEILPEHTGYIGDSSWENEKTLLVQYRDAGAPAEYQNEFYIETTGKQVIYRFTNKGDSPFSWKITAPDDRMWNSGELNPGQSKTFVAQYKEGYMPKGLYTFSVASLNNQDSVFDFVITAPE</sequence>
<dbReference type="STRING" id="1220589.CD32_12735"/>
<name>A0A0A3JBP3_9BACI</name>
<reference evidence="1 2" key="1">
    <citation type="submission" date="2014-02" db="EMBL/GenBank/DDBJ databases">
        <title>Draft genome sequence of Lysinibacillus odysseyi NBRC 100172.</title>
        <authorList>
            <person name="Zhang F."/>
            <person name="Wang G."/>
            <person name="Zhang L."/>
        </authorList>
    </citation>
    <scope>NUCLEOTIDE SEQUENCE [LARGE SCALE GENOMIC DNA]</scope>
    <source>
        <strain evidence="1 2">NBRC 100172</strain>
    </source>
</reference>
<dbReference type="PROSITE" id="PS51257">
    <property type="entry name" value="PROKAR_LIPOPROTEIN"/>
    <property type="match status" value="1"/>
</dbReference>
<dbReference type="Proteomes" id="UP000030437">
    <property type="component" value="Unassembled WGS sequence"/>
</dbReference>
<evidence type="ECO:0000313" key="1">
    <source>
        <dbReference type="EMBL" id="KGR84447.1"/>
    </source>
</evidence>
<keyword evidence="2" id="KW-1185">Reference proteome</keyword>
<dbReference type="EMBL" id="JPVP01000056">
    <property type="protein sequence ID" value="KGR84447.1"/>
    <property type="molecule type" value="Genomic_DNA"/>
</dbReference>